<dbReference type="InterPro" id="IPR012334">
    <property type="entry name" value="Pectin_lyas_fold"/>
</dbReference>
<dbReference type="Proteomes" id="UP000223913">
    <property type="component" value="Unassembled WGS sequence"/>
</dbReference>
<feature type="chain" id="PRO_5013197786" description="T9SS type A sorting domain-containing protein" evidence="1">
    <location>
        <begin position="24"/>
        <end position="692"/>
    </location>
</feature>
<dbReference type="OrthoDB" id="9795222at2"/>
<reference evidence="2 3" key="1">
    <citation type="submission" date="2017-10" db="EMBL/GenBank/DDBJ databases">
        <title>The draft genome sequence of Lewinella nigricans NBRC 102662.</title>
        <authorList>
            <person name="Wang K."/>
        </authorList>
    </citation>
    <scope>NUCLEOTIDE SEQUENCE [LARGE SCALE GENOMIC DNA]</scope>
    <source>
        <strain evidence="2 3">NBRC 102662</strain>
    </source>
</reference>
<gene>
    <name evidence="2" type="ORF">CRP01_33580</name>
</gene>
<evidence type="ECO:0000256" key="1">
    <source>
        <dbReference type="SAM" id="SignalP"/>
    </source>
</evidence>
<dbReference type="InterPro" id="IPR035953">
    <property type="entry name" value="Dextranase_N-ter"/>
</dbReference>
<organism evidence="2 3">
    <name type="scientific">Flavilitoribacter nigricans (strain ATCC 23147 / DSM 23189 / NBRC 102662 / NCIMB 1420 / SS-2)</name>
    <name type="common">Lewinella nigricans</name>
    <dbReference type="NCBI Taxonomy" id="1122177"/>
    <lineage>
        <taxon>Bacteria</taxon>
        <taxon>Pseudomonadati</taxon>
        <taxon>Bacteroidota</taxon>
        <taxon>Saprospiria</taxon>
        <taxon>Saprospirales</taxon>
        <taxon>Lewinellaceae</taxon>
        <taxon>Flavilitoribacter</taxon>
    </lineage>
</organism>
<sequence length="692" mass="76863">MKRTRSLLSFLLLLVCSLSVLQAQVIPYNWPPQIPESDKYAVRVYQDCGQSDLFVHYSAPNLTEGPDGHGVTGLHQDRSLSFVQFAFDGTIIIEVTKLYGMAADRVEIAPDAFGIEPSYFDGRTVQFSLNHEVRPSYVSVHFISADNQDNGQNESKAIKHGLMIFADRPETDIPTLSAPGVVDYSTATANEVRNAGLVYFPSGDHYLPDKFPETQGRLYAARQGQQFYLAGGAVVRGSIDADGYDNIRIFGRGILTGRDFYWHFFQEDGKKAPYIDLRGADFCRVEGIVITNPTHHTIPSGKNSYFKNLKIIGWASNHDGVRSGANSYMEELFIKTSDDLDYARDPHRIVNSIMWPMRNGAFGQLGWNDLGSGFTEYENIYFIHSEWDVNVDIKRNQGVIGSVLNQGVHLSHNSIHNIYAEDGTALIANLTIAYDASADPQPENGSWGELQHFQFKNIILEYPFLNSGGQPIRNKIAGFERDAAKAIVHDIEFINLIAGNTVVTMENAGQYFDIDPHTTHSISFRTGGDLPVVTTSSNAGGRLVPDGNIPTPAGMDRSVQIIPDPGRRILDVIVDGISQGRRQSVFFPSIDRDHTVEVVFGDGTDHFGIPYTCTVSPTQSPARPGFKLYPVPATDKVFLEGITPRRKVELYSATGQLIRKMHYRNGLRTGDLPPGLYWVKIEGYSPGRFSKH</sequence>
<name>A0A2D0N301_FLAN2</name>
<keyword evidence="1" id="KW-0732">Signal</keyword>
<dbReference type="Gene3D" id="2.60.350.10">
    <property type="entry name" value="Dextranase, N-terminal"/>
    <property type="match status" value="1"/>
</dbReference>
<accession>A0A2D0N301</accession>
<dbReference type="RefSeq" id="WP_099154462.1">
    <property type="nucleotide sequence ID" value="NZ_PDUD01000044.1"/>
</dbReference>
<dbReference type="EMBL" id="PDUD01000044">
    <property type="protein sequence ID" value="PHN02123.1"/>
    <property type="molecule type" value="Genomic_DNA"/>
</dbReference>
<comment type="caution">
    <text evidence="2">The sequence shown here is derived from an EMBL/GenBank/DDBJ whole genome shotgun (WGS) entry which is preliminary data.</text>
</comment>
<proteinExistence type="predicted"/>
<dbReference type="Gene3D" id="2.160.20.10">
    <property type="entry name" value="Single-stranded right-handed beta-helix, Pectin lyase-like"/>
    <property type="match status" value="1"/>
</dbReference>
<evidence type="ECO:0000313" key="2">
    <source>
        <dbReference type="EMBL" id="PHN02123.1"/>
    </source>
</evidence>
<feature type="signal peptide" evidence="1">
    <location>
        <begin position="1"/>
        <end position="23"/>
    </location>
</feature>
<evidence type="ECO:0008006" key="4">
    <source>
        <dbReference type="Google" id="ProtNLM"/>
    </source>
</evidence>
<keyword evidence="3" id="KW-1185">Reference proteome</keyword>
<protein>
    <recommendedName>
        <fullName evidence="4">T9SS type A sorting domain-containing protein</fullName>
    </recommendedName>
</protein>
<dbReference type="InterPro" id="IPR011050">
    <property type="entry name" value="Pectin_lyase_fold/virulence"/>
</dbReference>
<dbReference type="SUPFAM" id="SSF51126">
    <property type="entry name" value="Pectin lyase-like"/>
    <property type="match status" value="1"/>
</dbReference>
<dbReference type="AlphaFoldDB" id="A0A2D0N301"/>
<evidence type="ECO:0000313" key="3">
    <source>
        <dbReference type="Proteomes" id="UP000223913"/>
    </source>
</evidence>